<dbReference type="CTD" id="566020"/>
<dbReference type="AlphaFoldDB" id="A0A6P3W5M9"/>
<dbReference type="Pfam" id="PF00644">
    <property type="entry name" value="PARP"/>
    <property type="match status" value="1"/>
</dbReference>
<dbReference type="Proteomes" id="UP000515152">
    <property type="component" value="Chromosome 8"/>
</dbReference>
<gene>
    <name evidence="4" type="primary">gig2o</name>
</gene>
<sequence>MDETITFSGWEAIEDNTLSTNEELKSGHTYTMYHGTYLKLANTIISKGFQPSKDGLLGAGVYVSRNIDKAKCYPLKIDVKDKVVFKLKVRAGKVKKIDSDNHPMQKTWHQNGYDCAWVPPRSNLTAIKSGREEDCVWDPKRITVVGVACCVDDGKRKELRKLIHRMNGTDDVCSRCNQSKRGGRRHDTQLCWNCPEMICPFQSKHECKP</sequence>
<organism evidence="3 4">
    <name type="scientific">Clupea harengus</name>
    <name type="common">Atlantic herring</name>
    <dbReference type="NCBI Taxonomy" id="7950"/>
    <lineage>
        <taxon>Eukaryota</taxon>
        <taxon>Metazoa</taxon>
        <taxon>Chordata</taxon>
        <taxon>Craniata</taxon>
        <taxon>Vertebrata</taxon>
        <taxon>Euteleostomi</taxon>
        <taxon>Actinopterygii</taxon>
        <taxon>Neopterygii</taxon>
        <taxon>Teleostei</taxon>
        <taxon>Clupei</taxon>
        <taxon>Clupeiformes</taxon>
        <taxon>Clupeoidei</taxon>
        <taxon>Clupeidae</taxon>
        <taxon>Clupea</taxon>
    </lineage>
</organism>
<dbReference type="OrthoDB" id="9894570at2759"/>
<evidence type="ECO:0000259" key="2">
    <source>
        <dbReference type="Pfam" id="PF00644"/>
    </source>
</evidence>
<dbReference type="Gene3D" id="3.90.175.10">
    <property type="entry name" value="Diphtheria Toxin, domain 1"/>
    <property type="match status" value="1"/>
</dbReference>
<dbReference type="InterPro" id="IPR012317">
    <property type="entry name" value="Poly(ADP-ribose)pol_cat_dom"/>
</dbReference>
<dbReference type="SUPFAM" id="SSF56399">
    <property type="entry name" value="ADP-ribosylation"/>
    <property type="match status" value="1"/>
</dbReference>
<evidence type="ECO:0000313" key="4">
    <source>
        <dbReference type="RefSeq" id="XP_012690242.2"/>
    </source>
</evidence>
<dbReference type="KEGG" id="char:105906608"/>
<feature type="domain" description="PARP catalytic" evidence="2">
    <location>
        <begin position="24"/>
        <end position="115"/>
    </location>
</feature>
<name>A0A6P3W5M9_CLUHA</name>
<proteinExistence type="inferred from homology"/>
<reference evidence="4" key="1">
    <citation type="submission" date="2025-08" db="UniProtKB">
        <authorList>
            <consortium name="RefSeq"/>
        </authorList>
    </citation>
    <scope>IDENTIFICATION</scope>
</reference>
<dbReference type="GO" id="GO:0003950">
    <property type="term" value="F:NAD+ poly-ADP-ribosyltransferase activity"/>
    <property type="evidence" value="ECO:0007669"/>
    <property type="project" value="InterPro"/>
</dbReference>
<keyword evidence="3" id="KW-1185">Reference proteome</keyword>
<dbReference type="GeneID" id="105906608"/>
<evidence type="ECO:0000313" key="3">
    <source>
        <dbReference type="Proteomes" id="UP000515152"/>
    </source>
</evidence>
<dbReference type="PANTHER" id="PTHR36542">
    <property type="entry name" value="GIG2-LIKE PROTEIN DRED-RELATED"/>
    <property type="match status" value="1"/>
</dbReference>
<evidence type="ECO:0000256" key="1">
    <source>
        <dbReference type="ARBA" id="ARBA00024347"/>
    </source>
</evidence>
<dbReference type="GO" id="GO:0005737">
    <property type="term" value="C:cytoplasm"/>
    <property type="evidence" value="ECO:0007669"/>
    <property type="project" value="TreeGrafter"/>
</dbReference>
<accession>A0A6P3W5M9</accession>
<protein>
    <submittedName>
        <fullName evidence="4">Grass carp reovirus (GCRV)-induced gene 2o</fullName>
    </submittedName>
</protein>
<dbReference type="PANTHER" id="PTHR36542:SF7">
    <property type="entry name" value="GIG2-LIKE PROTEIN DREO"/>
    <property type="match status" value="1"/>
</dbReference>
<dbReference type="RefSeq" id="XP_012690242.2">
    <property type="nucleotide sequence ID" value="XM_012834788.3"/>
</dbReference>
<comment type="similarity">
    <text evidence="1">Belongs to the ARTD/PARP family.</text>
</comment>